<feature type="compositionally biased region" description="Basic and acidic residues" evidence="1">
    <location>
        <begin position="509"/>
        <end position="524"/>
    </location>
</feature>
<dbReference type="Proteomes" id="UP000001645">
    <property type="component" value="Chromosome 23"/>
</dbReference>
<evidence type="ECO:0000313" key="3">
    <source>
        <dbReference type="Proteomes" id="UP000001645"/>
    </source>
</evidence>
<organism evidence="2 3">
    <name type="scientific">Meleagris gallopavo</name>
    <name type="common">Wild turkey</name>
    <dbReference type="NCBI Taxonomy" id="9103"/>
    <lineage>
        <taxon>Eukaryota</taxon>
        <taxon>Metazoa</taxon>
        <taxon>Chordata</taxon>
        <taxon>Craniata</taxon>
        <taxon>Vertebrata</taxon>
        <taxon>Euteleostomi</taxon>
        <taxon>Archelosauria</taxon>
        <taxon>Archosauria</taxon>
        <taxon>Dinosauria</taxon>
        <taxon>Saurischia</taxon>
        <taxon>Theropoda</taxon>
        <taxon>Coelurosauria</taxon>
        <taxon>Aves</taxon>
        <taxon>Neognathae</taxon>
        <taxon>Galloanserae</taxon>
        <taxon>Galliformes</taxon>
        <taxon>Phasianidae</taxon>
        <taxon>Meleagridinae</taxon>
        <taxon>Meleagris</taxon>
    </lineage>
</organism>
<reference evidence="2 3" key="1">
    <citation type="journal article" date="2010" name="PLoS Biol.">
        <title>Multi-platform next-generation sequencing of the domestic turkey (Meleagris gallopavo): genome assembly and analysis.</title>
        <authorList>
            <person name="Dalloul R.A."/>
            <person name="Long J.A."/>
            <person name="Zimin A.V."/>
            <person name="Aslam L."/>
            <person name="Beal K."/>
            <person name="Blomberg L.A."/>
            <person name="Bouffard P."/>
            <person name="Burt D.W."/>
            <person name="Crasta O."/>
            <person name="Crooijmans R.P."/>
            <person name="Cooper K."/>
            <person name="Coulombe R.A."/>
            <person name="De S."/>
            <person name="Delany M.E."/>
            <person name="Dodgson J.B."/>
            <person name="Dong J.J."/>
            <person name="Evans C."/>
            <person name="Frederickson K.M."/>
            <person name="Flicek P."/>
            <person name="Florea L."/>
            <person name="Folkerts O."/>
            <person name="Groenen M.A."/>
            <person name="Harkins T.T."/>
            <person name="Herrero J."/>
            <person name="Hoffmann S."/>
            <person name="Megens H.J."/>
            <person name="Jiang A."/>
            <person name="de Jong P."/>
            <person name="Kaiser P."/>
            <person name="Kim H."/>
            <person name="Kim K.W."/>
            <person name="Kim S."/>
            <person name="Langenberger D."/>
            <person name="Lee M.K."/>
            <person name="Lee T."/>
            <person name="Mane S."/>
            <person name="Marcais G."/>
            <person name="Marz M."/>
            <person name="McElroy A.P."/>
            <person name="Modise T."/>
            <person name="Nefedov M."/>
            <person name="Notredame C."/>
            <person name="Paton I.R."/>
            <person name="Payne W.S."/>
            <person name="Pertea G."/>
            <person name="Prickett D."/>
            <person name="Puiu D."/>
            <person name="Qioa D."/>
            <person name="Raineri E."/>
            <person name="Ruffier M."/>
            <person name="Salzberg S.L."/>
            <person name="Schatz M.C."/>
            <person name="Scheuring C."/>
            <person name="Schmidt C.J."/>
            <person name="Schroeder S."/>
            <person name="Searle S.M."/>
            <person name="Smith E.J."/>
            <person name="Smith J."/>
            <person name="Sonstegard T.S."/>
            <person name="Stadler P.F."/>
            <person name="Tafer H."/>
            <person name="Tu Z.J."/>
            <person name="Van Tassell C.P."/>
            <person name="Vilella A.J."/>
            <person name="Williams K.P."/>
            <person name="Yorke J.A."/>
            <person name="Zhang L."/>
            <person name="Zhang H.B."/>
            <person name="Zhang X."/>
            <person name="Zhang Y."/>
            <person name="Reed K.M."/>
        </authorList>
    </citation>
    <scope>NUCLEOTIDE SEQUENCE [LARGE SCALE GENOMIC DNA]</scope>
</reference>
<dbReference type="PANTHER" id="PTHR38493:SF1">
    <property type="entry name" value="SFI1 SPINDLE BODY DOMAIN-CONTAINING PROTEIN"/>
    <property type="match status" value="1"/>
</dbReference>
<reference evidence="2" key="3">
    <citation type="submission" date="2025-09" db="UniProtKB">
        <authorList>
            <consortium name="Ensembl"/>
        </authorList>
    </citation>
    <scope>IDENTIFICATION</scope>
</reference>
<feature type="region of interest" description="Disordered" evidence="1">
    <location>
        <begin position="493"/>
        <end position="548"/>
    </location>
</feature>
<name>A0A803YCI7_MELGA</name>
<accession>A0A803YCI7</accession>
<evidence type="ECO:0000313" key="2">
    <source>
        <dbReference type="Ensembl" id="ENSMGAP00000029484.1"/>
    </source>
</evidence>
<evidence type="ECO:0000256" key="1">
    <source>
        <dbReference type="SAM" id="MobiDB-lite"/>
    </source>
</evidence>
<dbReference type="Ensembl" id="ENSMGAT00000031423.1">
    <property type="protein sequence ID" value="ENSMGAP00000029484.1"/>
    <property type="gene ID" value="ENSMGAG00000023002.1"/>
</dbReference>
<reference evidence="2" key="2">
    <citation type="submission" date="2025-08" db="UniProtKB">
        <authorList>
            <consortium name="Ensembl"/>
        </authorList>
    </citation>
    <scope>IDENTIFICATION</scope>
</reference>
<sequence>MMKSSCSRIPPVSSPVPASSCKIISKLQQHSSKHVAHRTPHLAVSTLPAAKLPQGHSQFEAYSLEGRRNENSGLPQQHSQKAKAAGSCSMPTAHHRCLEGRNKNSDYPVEKQQPPAVSCMDTGNPSLVNTPLPFHAVDCSLRHKLVLCTSSRSSRGSVNSCSSTLTSSDLGPSNLEPLQPILQSSQISAALYCSIRRLKQEIAFMGSRASIPLEPKSFPVSGSLCFAPDDPAPTILSTGEQLAGVKTSAAQARLRWSIPFAKGTSLGAVMRDFGHAEPISVSHRCRYIDSSMWRTKLSGGIHPDRLSAGMSSGRLVDTEEDSSNDCSPYFRCQSQAKPILETGGFYVHTKNHSCEKVLKAEGTSGEPSLCAMPWTKNHPEGLHMSLETWLAGTQMNVGVSMYGTPREMCVRVTSSGDQEFRPVQQLSIKSVKAKNPKPPVESSKGLEEVCDCRSRSASRMAVGDSSQSSLFSTQVGKDIGDCSNIEHVNANREERRNKHFQQSSWRNWEAPDHSEEPSVERNAKEPQCCEEGSQTQETVPSEVSENSIWSPKVNKQSFQSLHDRQMVTRCFHAWRDHIIWKRTAARQQQPQKALGASGLVAQQRCASALLAASFHKWKEAVTKQSQKQAAQSESYSYTQSSSVGFSGIGRLATMTTSAQHQLTEGYMKEAEQACRVESELWTQLHRRQRGDEFCWRAQAIRDVRRLAAFRLWRLQKELLSNEEGRLLEAHALMEKKRLQNIFQVWQSRYLEKKKILGLTIQIQRNLVSRCFSAWKEAVELNAYYKSSLTHLRVESMRKYFQQWFQMLQVRESNKKAVVNLLFLRWKQHYGPAVSSASHRTTMEGDDSWPWCAVVPQFPEKTSYSLDDFCLKMKLQRVYLLWKERLYEHCRADSFSRALEERRLRKALKLWHQKYLMLKTNKQSPQHSHRAVYEEPLAVLFCEERSTSSGFHSSAPTTLASQSSLEKEYSFSDSSQQSCSSVLTAEDVTYLPYYNSFLQLHQCAELPAELGGELCLQTSFPPWTTRSGENWFVGGQFQSLALQSADSKVQPLVSYSTWEEDCSSEKEVESSWHRVEKCCLEKYFIIWSTRTQQLTKAQQYCRFLQLSRAFLRWHRWAVENKNQKVAAALKYQFNCCRMAFSLWKKRLAQKVEADQRFRCYLHQMTADALRHWHSYCQRKCNMKGLQQRWAQHSCQEKKRLILQTWRCQTRQLKNAALFWERLLLHRCIVIWAQVTACRLRQQEALCYFRRVREHHLLEVSFAEWRVKFMTAKQQLLGEEKNHTWHGCSQAKACQRWRLASRGQQALHLGSVATVKQACNYWTKAAAFSQCSRQCSTLIGARKSKKMSLSLTIKRRGCRERGSAPAASLGFFPSAIRCWLVIYRNQRRTERLPVPQQLERHDLVGPVPGHARTQENKAEVDSDEWNDNWLGRKYLRWWHHTVTLRRCQRARRLHSLARGWQQWKEASRVVMLAQVLDQQRLIEKAWRAWRRRYLQSCVVQRFLEVEARSLLSEAFRRWRQLTEFQLKDRGHC</sequence>
<proteinExistence type="predicted"/>
<feature type="region of interest" description="Disordered" evidence="1">
    <location>
        <begin position="68"/>
        <end position="88"/>
    </location>
</feature>
<gene>
    <name evidence="2" type="primary">C23H1orf167</name>
</gene>
<dbReference type="GeneTree" id="ENSGT00940000172665"/>
<feature type="compositionally biased region" description="Polar residues" evidence="1">
    <location>
        <begin position="532"/>
        <end position="548"/>
    </location>
</feature>
<dbReference type="InterPro" id="IPR031473">
    <property type="entry name" value="DUF4684"/>
</dbReference>
<protein>
    <submittedName>
        <fullName evidence="2">Uncharacterized protein</fullName>
    </submittedName>
</protein>
<dbReference type="PANTHER" id="PTHR38493">
    <property type="entry name" value="CHROMOSOME 1 OPEN READING FRAME 167"/>
    <property type="match status" value="1"/>
</dbReference>
<dbReference type="InParanoid" id="A0A803YCI7"/>
<keyword evidence="3" id="KW-1185">Reference proteome</keyword>